<reference evidence="2 3" key="1">
    <citation type="journal article" date="2018" name="Biotechnol. Biofuels">
        <title>Integrative visual omics of the white-rot fungus Polyporus brumalis exposes the biotechnological potential of its oxidative enzymes for delignifying raw plant biomass.</title>
        <authorList>
            <person name="Miyauchi S."/>
            <person name="Rancon A."/>
            <person name="Drula E."/>
            <person name="Hage H."/>
            <person name="Chaduli D."/>
            <person name="Favel A."/>
            <person name="Grisel S."/>
            <person name="Henrissat B."/>
            <person name="Herpoel-Gimbert I."/>
            <person name="Ruiz-Duenas F.J."/>
            <person name="Chevret D."/>
            <person name="Hainaut M."/>
            <person name="Lin J."/>
            <person name="Wang M."/>
            <person name="Pangilinan J."/>
            <person name="Lipzen A."/>
            <person name="Lesage-Meessen L."/>
            <person name="Navarro D."/>
            <person name="Riley R."/>
            <person name="Grigoriev I.V."/>
            <person name="Zhou S."/>
            <person name="Raouche S."/>
            <person name="Rosso M.N."/>
        </authorList>
    </citation>
    <scope>NUCLEOTIDE SEQUENCE [LARGE SCALE GENOMIC DNA]</scope>
    <source>
        <strain evidence="2 3">BRFM 1820</strain>
    </source>
</reference>
<proteinExistence type="predicted"/>
<protein>
    <recommendedName>
        <fullName evidence="1">AB hydrolase-1 domain-containing protein</fullName>
    </recommendedName>
</protein>
<dbReference type="Pfam" id="PF12697">
    <property type="entry name" value="Abhydrolase_6"/>
    <property type="match status" value="1"/>
</dbReference>
<dbReference type="InterPro" id="IPR029058">
    <property type="entry name" value="AB_hydrolase_fold"/>
</dbReference>
<accession>A0A371CP02</accession>
<dbReference type="Gene3D" id="3.40.50.1820">
    <property type="entry name" value="alpha/beta hydrolase"/>
    <property type="match status" value="1"/>
</dbReference>
<evidence type="ECO:0000313" key="2">
    <source>
        <dbReference type="EMBL" id="RDX42015.1"/>
    </source>
</evidence>
<organism evidence="2 3">
    <name type="scientific">Lentinus brumalis</name>
    <dbReference type="NCBI Taxonomy" id="2498619"/>
    <lineage>
        <taxon>Eukaryota</taxon>
        <taxon>Fungi</taxon>
        <taxon>Dikarya</taxon>
        <taxon>Basidiomycota</taxon>
        <taxon>Agaricomycotina</taxon>
        <taxon>Agaricomycetes</taxon>
        <taxon>Polyporales</taxon>
        <taxon>Polyporaceae</taxon>
        <taxon>Lentinus</taxon>
    </lineage>
</organism>
<dbReference type="EMBL" id="KZ857495">
    <property type="protein sequence ID" value="RDX42015.1"/>
    <property type="molecule type" value="Genomic_DNA"/>
</dbReference>
<dbReference type="Proteomes" id="UP000256964">
    <property type="component" value="Unassembled WGS sequence"/>
</dbReference>
<name>A0A371CP02_9APHY</name>
<gene>
    <name evidence="2" type="ORF">OH76DRAFT_1489004</name>
</gene>
<dbReference type="OrthoDB" id="3251587at2759"/>
<dbReference type="AlphaFoldDB" id="A0A371CP02"/>
<dbReference type="SUPFAM" id="SSF53474">
    <property type="entry name" value="alpha/beta-Hydrolases"/>
    <property type="match status" value="1"/>
</dbReference>
<keyword evidence="3" id="KW-1185">Reference proteome</keyword>
<feature type="domain" description="AB hydrolase-1" evidence="1">
    <location>
        <begin position="30"/>
        <end position="333"/>
    </location>
</feature>
<evidence type="ECO:0000259" key="1">
    <source>
        <dbReference type="Pfam" id="PF12697"/>
    </source>
</evidence>
<dbReference type="InterPro" id="IPR000073">
    <property type="entry name" value="AB_hydrolase_1"/>
</dbReference>
<evidence type="ECO:0000313" key="3">
    <source>
        <dbReference type="Proteomes" id="UP000256964"/>
    </source>
</evidence>
<sequence length="343" mass="38776">MPTIQVDDKGTELAYLDTGAPQDTHDYLTIVAIHGMVFCAPVFEKIMKSSADAGVRFVAVNRRDYPGSTPLSEEDLRVLESGTDEERATFLRTQAIQLATFLDRYIQQRNIPAISSDRKTGGILLLGWSLGCTFGLSILSNADVYPEAMRNRLSLYLRSYIMFEPPTVAIGSPRPKQLWSPVIDTTLPENQRSAAFVVWVTSYFKHGDLSTRDTDVISYWIPARSRAPSIFNFTDDEYARAVYMPPGDKSEMLFMFFSEPAIQQTYNKACFDRSVRALFPGLKIWVLSGDVTSPHGIPAFWSMEDDDAKHGGGFIEFRWVPGANHFHFWDEPKYMLTKFLECA</sequence>